<feature type="domain" description="HD" evidence="7">
    <location>
        <begin position="21"/>
        <end position="136"/>
    </location>
</feature>
<keyword evidence="9" id="KW-1185">Reference proteome</keyword>
<gene>
    <name evidence="8" type="primary">yqeK</name>
    <name evidence="8" type="ORF">H8S54_09240</name>
</gene>
<dbReference type="InterPro" id="IPR051094">
    <property type="entry name" value="Diverse_Catalytic_Enzymes"/>
</dbReference>
<evidence type="ECO:0000256" key="3">
    <source>
        <dbReference type="ARBA" id="ARBA00022741"/>
    </source>
</evidence>
<dbReference type="PANTHER" id="PTHR35795:SF1">
    <property type="entry name" value="BIS(5'-NUCLEOSYL)-TETRAPHOSPHATASE, SYMMETRICAL"/>
    <property type="match status" value="1"/>
</dbReference>
<dbReference type="SMART" id="SM00471">
    <property type="entry name" value="HDc"/>
    <property type="match status" value="1"/>
</dbReference>
<dbReference type="PROSITE" id="PS51831">
    <property type="entry name" value="HD"/>
    <property type="match status" value="1"/>
</dbReference>
<keyword evidence="4 8" id="KW-0378">Hydrolase</keyword>
<dbReference type="EC" id="3.6.1.41" evidence="1"/>
<dbReference type="CDD" id="cd00077">
    <property type="entry name" value="HDc"/>
    <property type="match status" value="1"/>
</dbReference>
<dbReference type="InterPro" id="IPR005249">
    <property type="entry name" value="YqeK"/>
</dbReference>
<evidence type="ECO:0000259" key="7">
    <source>
        <dbReference type="PROSITE" id="PS51831"/>
    </source>
</evidence>
<keyword evidence="2" id="KW-0479">Metal-binding</keyword>
<organism evidence="8 9">
    <name type="scientific">Blautia segnis</name>
    <dbReference type="NCBI Taxonomy" id="2763030"/>
    <lineage>
        <taxon>Bacteria</taxon>
        <taxon>Bacillati</taxon>
        <taxon>Bacillota</taxon>
        <taxon>Clostridia</taxon>
        <taxon>Lachnospirales</taxon>
        <taxon>Lachnospiraceae</taxon>
        <taxon>Blautia</taxon>
    </lineage>
</organism>
<dbReference type="GO" id="GO:0000166">
    <property type="term" value="F:nucleotide binding"/>
    <property type="evidence" value="ECO:0007669"/>
    <property type="project" value="UniProtKB-KW"/>
</dbReference>
<evidence type="ECO:0000313" key="8">
    <source>
        <dbReference type="EMBL" id="MBC5651289.1"/>
    </source>
</evidence>
<evidence type="ECO:0000256" key="5">
    <source>
        <dbReference type="ARBA" id="ARBA00023004"/>
    </source>
</evidence>
<dbReference type="NCBIfam" id="TIGR00488">
    <property type="entry name" value="bis(5'-nucleosyl)-tetraphosphatase (symmetrical) YqeK"/>
    <property type="match status" value="1"/>
</dbReference>
<comment type="catalytic activity">
    <reaction evidence="6">
        <text>P(1),P(4)-bis(5'-adenosyl) tetraphosphate + H2O = 2 ADP + 2 H(+)</text>
        <dbReference type="Rhea" id="RHEA:24252"/>
        <dbReference type="ChEBI" id="CHEBI:15377"/>
        <dbReference type="ChEBI" id="CHEBI:15378"/>
        <dbReference type="ChEBI" id="CHEBI:58141"/>
        <dbReference type="ChEBI" id="CHEBI:456216"/>
        <dbReference type="EC" id="3.6.1.41"/>
    </reaction>
</comment>
<evidence type="ECO:0000256" key="2">
    <source>
        <dbReference type="ARBA" id="ARBA00022723"/>
    </source>
</evidence>
<dbReference type="RefSeq" id="WP_173767805.1">
    <property type="nucleotide sequence ID" value="NZ_JACOOT010000021.1"/>
</dbReference>
<evidence type="ECO:0000256" key="1">
    <source>
        <dbReference type="ARBA" id="ARBA00012506"/>
    </source>
</evidence>
<comment type="caution">
    <text evidence="8">The sequence shown here is derived from an EMBL/GenBank/DDBJ whole genome shotgun (WGS) entry which is preliminary data.</text>
</comment>
<evidence type="ECO:0000256" key="6">
    <source>
        <dbReference type="ARBA" id="ARBA00049417"/>
    </source>
</evidence>
<dbReference type="Proteomes" id="UP000652847">
    <property type="component" value="Unassembled WGS sequence"/>
</dbReference>
<dbReference type="PANTHER" id="PTHR35795">
    <property type="entry name" value="SLR1885 PROTEIN"/>
    <property type="match status" value="1"/>
</dbReference>
<dbReference type="InterPro" id="IPR003607">
    <property type="entry name" value="HD/PDEase_dom"/>
</dbReference>
<keyword evidence="3" id="KW-0547">Nucleotide-binding</keyword>
<dbReference type="AlphaFoldDB" id="A0A8I0DP63"/>
<protein>
    <recommendedName>
        <fullName evidence="1">bis(5'-nucleosyl)-tetraphosphatase (symmetrical)</fullName>
        <ecNumber evidence="1">3.6.1.41</ecNumber>
    </recommendedName>
</protein>
<dbReference type="EMBL" id="JACOOT010000021">
    <property type="protein sequence ID" value="MBC5651289.1"/>
    <property type="molecule type" value="Genomic_DNA"/>
</dbReference>
<name>A0A8I0DP63_9FIRM</name>
<evidence type="ECO:0000256" key="4">
    <source>
        <dbReference type="ARBA" id="ARBA00022801"/>
    </source>
</evidence>
<sequence length="201" mass="23320">MADYDFAKIEKKLSKYLDEDRFQHTMGVMYTSACLAMVHGYDVKDAQVAGLLHDCAKCIPNKKKLKMCSEHNIPVSDFELGHPFLLHARLGAYIAHEKYGIDNQEILSAINYHTTGRCDMSLLEKIIYIADYIEPMRYKASRLPEIRKIAFQDLDECMYEILKDTLEYLEEDSAEDIEPTSREAYIYYKELHNKRGNVTNS</sequence>
<accession>A0A8I0DP63</accession>
<proteinExistence type="predicted"/>
<dbReference type="Gene3D" id="1.10.3210.10">
    <property type="entry name" value="Hypothetical protein af1432"/>
    <property type="match status" value="1"/>
</dbReference>
<dbReference type="GO" id="GO:0046872">
    <property type="term" value="F:metal ion binding"/>
    <property type="evidence" value="ECO:0007669"/>
    <property type="project" value="UniProtKB-KW"/>
</dbReference>
<dbReference type="InterPro" id="IPR006674">
    <property type="entry name" value="HD_domain"/>
</dbReference>
<dbReference type="Pfam" id="PF01966">
    <property type="entry name" value="HD"/>
    <property type="match status" value="1"/>
</dbReference>
<evidence type="ECO:0000313" key="9">
    <source>
        <dbReference type="Proteomes" id="UP000652847"/>
    </source>
</evidence>
<dbReference type="GO" id="GO:0008803">
    <property type="term" value="F:bis(5'-nucleosyl)-tetraphosphatase (symmetrical) activity"/>
    <property type="evidence" value="ECO:0007669"/>
    <property type="project" value="UniProtKB-EC"/>
</dbReference>
<reference evidence="8 9" key="1">
    <citation type="submission" date="2020-08" db="EMBL/GenBank/DDBJ databases">
        <title>Genome public.</title>
        <authorList>
            <person name="Liu C."/>
            <person name="Sun Q."/>
        </authorList>
    </citation>
    <scope>NUCLEOTIDE SEQUENCE [LARGE SCALE GENOMIC DNA]</scope>
    <source>
        <strain evidence="8 9">BX17</strain>
    </source>
</reference>
<keyword evidence="5" id="KW-0408">Iron</keyword>
<dbReference type="SUPFAM" id="SSF109604">
    <property type="entry name" value="HD-domain/PDEase-like"/>
    <property type="match status" value="1"/>
</dbReference>